<organism evidence="2 3">
    <name type="scientific">Protopolystoma xenopodis</name>
    <dbReference type="NCBI Taxonomy" id="117903"/>
    <lineage>
        <taxon>Eukaryota</taxon>
        <taxon>Metazoa</taxon>
        <taxon>Spiralia</taxon>
        <taxon>Lophotrochozoa</taxon>
        <taxon>Platyhelminthes</taxon>
        <taxon>Monogenea</taxon>
        <taxon>Polyopisthocotylea</taxon>
        <taxon>Polystomatidea</taxon>
        <taxon>Polystomatidae</taxon>
        <taxon>Protopolystoma</taxon>
    </lineage>
</organism>
<feature type="region of interest" description="Disordered" evidence="1">
    <location>
        <begin position="72"/>
        <end position="154"/>
    </location>
</feature>
<reference evidence="2" key="1">
    <citation type="submission" date="2018-11" db="EMBL/GenBank/DDBJ databases">
        <authorList>
            <consortium name="Pathogen Informatics"/>
        </authorList>
    </citation>
    <scope>NUCLEOTIDE SEQUENCE</scope>
</reference>
<protein>
    <submittedName>
        <fullName evidence="2">Uncharacterized protein</fullName>
    </submittedName>
</protein>
<dbReference type="EMBL" id="CAAALY010246000">
    <property type="protein sequence ID" value="VEL33559.1"/>
    <property type="molecule type" value="Genomic_DNA"/>
</dbReference>
<feature type="region of interest" description="Disordered" evidence="1">
    <location>
        <begin position="1"/>
        <end position="24"/>
    </location>
</feature>
<keyword evidence="3" id="KW-1185">Reference proteome</keyword>
<sequence>MASDLTPDSKQLQPHSHSATKGEIVVGVAKTPVSDSVANVGSSEGVNLHKLDHKSFEIADSAGVEVGDRAGHHQGISVESDIEIKNKGGLEEGIENMETKTRPNGEDSDILLEVESAEEDEEGKSGRIDDKEKWYKASEQPKSQHQQPARRLAEPTLVIPDLRALANRLSIRFGRNFKFQGGPGHQDGVFSFVLMVSLQ</sequence>
<proteinExistence type="predicted"/>
<gene>
    <name evidence="2" type="ORF">PXEA_LOCUS26999</name>
</gene>
<feature type="compositionally biased region" description="Acidic residues" evidence="1">
    <location>
        <begin position="106"/>
        <end position="122"/>
    </location>
</feature>
<dbReference type="AlphaFoldDB" id="A0A448XCF7"/>
<name>A0A448XCF7_9PLAT</name>
<evidence type="ECO:0000256" key="1">
    <source>
        <dbReference type="SAM" id="MobiDB-lite"/>
    </source>
</evidence>
<accession>A0A448XCF7</accession>
<feature type="compositionally biased region" description="Basic and acidic residues" evidence="1">
    <location>
        <begin position="123"/>
        <end position="136"/>
    </location>
</feature>
<feature type="compositionally biased region" description="Polar residues" evidence="1">
    <location>
        <begin position="1"/>
        <end position="19"/>
    </location>
</feature>
<dbReference type="Proteomes" id="UP000784294">
    <property type="component" value="Unassembled WGS sequence"/>
</dbReference>
<comment type="caution">
    <text evidence="2">The sequence shown here is derived from an EMBL/GenBank/DDBJ whole genome shotgun (WGS) entry which is preliminary data.</text>
</comment>
<evidence type="ECO:0000313" key="3">
    <source>
        <dbReference type="Proteomes" id="UP000784294"/>
    </source>
</evidence>
<evidence type="ECO:0000313" key="2">
    <source>
        <dbReference type="EMBL" id="VEL33559.1"/>
    </source>
</evidence>